<protein>
    <recommendedName>
        <fullName evidence="3">GpW protein</fullName>
    </recommendedName>
</protein>
<name>A0ABS8BTI1_9RHOB</name>
<reference evidence="1" key="1">
    <citation type="submission" date="2021-10" db="EMBL/GenBank/DDBJ databases">
        <title>Loktanella gaetbuli sp. nov., isolated from a tidal flat.</title>
        <authorList>
            <person name="Park S."/>
            <person name="Yoon J.-H."/>
        </authorList>
    </citation>
    <scope>NUCLEOTIDE SEQUENCE</scope>
    <source>
        <strain evidence="1">TSTF-M6</strain>
    </source>
</reference>
<organism evidence="1 2">
    <name type="scientific">Loktanella gaetbuli</name>
    <dbReference type="NCBI Taxonomy" id="2881335"/>
    <lineage>
        <taxon>Bacteria</taxon>
        <taxon>Pseudomonadati</taxon>
        <taxon>Pseudomonadota</taxon>
        <taxon>Alphaproteobacteria</taxon>
        <taxon>Rhodobacterales</taxon>
        <taxon>Roseobacteraceae</taxon>
        <taxon>Loktanella</taxon>
    </lineage>
</organism>
<accession>A0ABS8BTI1</accession>
<dbReference type="NCBIfam" id="NF047331">
    <property type="entry name" value="phage_HTJ"/>
    <property type="match status" value="1"/>
</dbReference>
<evidence type="ECO:0008006" key="3">
    <source>
        <dbReference type="Google" id="ProtNLM"/>
    </source>
</evidence>
<sequence length="67" mass="7286">MAYSQSDIENLEAAVARGVTRARVGNEEVQYDSLSAMRRQIAVMKAEVAGRAPGAMQVTYPRTSRGL</sequence>
<gene>
    <name evidence="1" type="ORF">LGQ03_07230</name>
</gene>
<keyword evidence="2" id="KW-1185">Reference proteome</keyword>
<comment type="caution">
    <text evidence="1">The sequence shown here is derived from an EMBL/GenBank/DDBJ whole genome shotgun (WGS) entry which is preliminary data.</text>
</comment>
<evidence type="ECO:0000313" key="1">
    <source>
        <dbReference type="EMBL" id="MCB5199028.1"/>
    </source>
</evidence>
<dbReference type="Proteomes" id="UP001138961">
    <property type="component" value="Unassembled WGS sequence"/>
</dbReference>
<proteinExistence type="predicted"/>
<evidence type="ECO:0000313" key="2">
    <source>
        <dbReference type="Proteomes" id="UP001138961"/>
    </source>
</evidence>
<dbReference type="EMBL" id="JAJATZ010000003">
    <property type="protein sequence ID" value="MCB5199028.1"/>
    <property type="molecule type" value="Genomic_DNA"/>
</dbReference>
<dbReference type="RefSeq" id="WP_226747858.1">
    <property type="nucleotide sequence ID" value="NZ_JAJATZ010000003.1"/>
</dbReference>